<evidence type="ECO:0000313" key="3">
    <source>
        <dbReference type="EMBL" id="THG90332.1"/>
    </source>
</evidence>
<evidence type="ECO:0000313" key="4">
    <source>
        <dbReference type="Proteomes" id="UP000002754"/>
    </source>
</evidence>
<evidence type="ECO:0000313" key="5">
    <source>
        <dbReference type="Proteomes" id="UP000297014"/>
    </source>
</evidence>
<dbReference type="AlphaFoldDB" id="A0A094XJJ3"/>
<organism evidence="2 4">
    <name type="scientific">Alkalihalobacillus alcalophilus ATCC 27647 = CGMCC 1.3604</name>
    <dbReference type="NCBI Taxonomy" id="1218173"/>
    <lineage>
        <taxon>Bacteria</taxon>
        <taxon>Bacillati</taxon>
        <taxon>Bacillota</taxon>
        <taxon>Bacilli</taxon>
        <taxon>Bacillales</taxon>
        <taxon>Bacillaceae</taxon>
        <taxon>Alkalihalobacillus</taxon>
    </lineage>
</organism>
<name>A0A094XJJ3_ALKAL</name>
<dbReference type="OrthoDB" id="3231985at2"/>
<evidence type="ECO:0000259" key="1">
    <source>
        <dbReference type="Pfam" id="PF07883"/>
    </source>
</evidence>
<evidence type="ECO:0000313" key="2">
    <source>
        <dbReference type="EMBL" id="KGA98935.1"/>
    </source>
</evidence>
<accession>A0A094XJJ3</accession>
<comment type="caution">
    <text evidence="2">The sequence shown here is derived from an EMBL/GenBank/DDBJ whole genome shotgun (WGS) entry which is preliminary data.</text>
</comment>
<gene>
    <name evidence="3" type="ORF">AJ85_11430</name>
    <name evidence="2" type="ORF">BALCAV_0201385</name>
</gene>
<dbReference type="Gene3D" id="2.60.120.10">
    <property type="entry name" value="Jelly Rolls"/>
    <property type="match status" value="1"/>
</dbReference>
<dbReference type="CDD" id="cd02223">
    <property type="entry name" value="cupin_Bh2720-like"/>
    <property type="match status" value="1"/>
</dbReference>
<dbReference type="PANTHER" id="PTHR43346">
    <property type="entry name" value="LIGAND BINDING DOMAIN PROTEIN, PUTATIVE (AFU_ORTHOLOGUE AFUA_6G14370)-RELATED"/>
    <property type="match status" value="1"/>
</dbReference>
<reference evidence="2 4" key="1">
    <citation type="journal article" date="2014" name="Genome Announc.">
        <title>Draft Genome Sequence of Bacillus alcalophilus AV1934, a Classic Alkaliphile Isolated from Human Feces in 1934.</title>
        <authorList>
            <person name="Attie O."/>
            <person name="Jayaprakash A."/>
            <person name="Shah H."/>
            <person name="Paulsen I.T."/>
            <person name="Morino M."/>
            <person name="Takahashi Y."/>
            <person name="Narumi I."/>
            <person name="Sachidanandam R."/>
            <person name="Satoh K."/>
            <person name="Ito M."/>
            <person name="Krulwich T.A."/>
        </authorList>
    </citation>
    <scope>NUCLEOTIDE SEQUENCE [LARGE SCALE GENOMIC DNA]</scope>
    <source>
        <strain evidence="2 4">AV1934</strain>
    </source>
</reference>
<dbReference type="SUPFAM" id="SSF51182">
    <property type="entry name" value="RmlC-like cupins"/>
    <property type="match status" value="1"/>
</dbReference>
<dbReference type="InterPro" id="IPR013096">
    <property type="entry name" value="Cupin_2"/>
</dbReference>
<dbReference type="RefSeq" id="WP_040323321.1">
    <property type="nucleotide sequence ID" value="NZ_ALPT02000003.1"/>
</dbReference>
<feature type="domain" description="Cupin type-2" evidence="1">
    <location>
        <begin position="67"/>
        <end position="142"/>
    </location>
</feature>
<protein>
    <submittedName>
        <fullName evidence="2">Cupin</fullName>
    </submittedName>
</protein>
<dbReference type="Proteomes" id="UP000002754">
    <property type="component" value="Unassembled WGS sequence"/>
</dbReference>
<dbReference type="InterPro" id="IPR011051">
    <property type="entry name" value="RmlC_Cupin_sf"/>
</dbReference>
<dbReference type="InterPro" id="IPR014710">
    <property type="entry name" value="RmlC-like_jellyroll"/>
</dbReference>
<dbReference type="Proteomes" id="UP000297014">
    <property type="component" value="Unassembled WGS sequence"/>
</dbReference>
<dbReference type="Pfam" id="PF07883">
    <property type="entry name" value="Cupin_2"/>
    <property type="match status" value="1"/>
</dbReference>
<dbReference type="EMBL" id="ALPT02000003">
    <property type="protein sequence ID" value="KGA98935.1"/>
    <property type="molecule type" value="Genomic_DNA"/>
</dbReference>
<reference evidence="3 5" key="2">
    <citation type="submission" date="2014-01" db="EMBL/GenBank/DDBJ databases">
        <title>Draft genome sequencing of Bacillus alcalophilus CGMCC 1.3604.</title>
        <authorList>
            <person name="Yang J."/>
            <person name="Diao L."/>
            <person name="Yang S."/>
        </authorList>
    </citation>
    <scope>NUCLEOTIDE SEQUENCE [LARGE SCALE GENOMIC DNA]</scope>
    <source>
        <strain evidence="3 5">CGMCC 1.3604</strain>
    </source>
</reference>
<dbReference type="eggNOG" id="COG0662">
    <property type="taxonomic scope" value="Bacteria"/>
</dbReference>
<dbReference type="InterPro" id="IPR052538">
    <property type="entry name" value="Flavonoid_dioxygenase-like"/>
</dbReference>
<dbReference type="EMBL" id="JALP01000162">
    <property type="protein sequence ID" value="THG90332.1"/>
    <property type="molecule type" value="Genomic_DNA"/>
</dbReference>
<dbReference type="PANTHER" id="PTHR43346:SF1">
    <property type="entry name" value="QUERCETIN 2,3-DIOXYGENASE-RELATED"/>
    <property type="match status" value="1"/>
</dbReference>
<sequence>MFNHIPYFYYQNRRMNHSNVPLRNHQLNHFNRDYGPQPYVVNIDSATKNNQSFRKALWTGGHLQVTLMSIDVGDDIGLEIHPQNDQFLRIEQGQGLVQVGDQPNHLTYVQHVQQDDAIIIPAGKWHNLLNTGPIPLKLYSIYAPPHHPHGTVHETKAIAIAAEEHHHY</sequence>
<keyword evidence="4" id="KW-1185">Reference proteome</keyword>
<dbReference type="STRING" id="1218173.BALCAV_0201385"/>
<proteinExistence type="predicted"/>